<keyword evidence="2" id="KW-0732">Signal</keyword>
<feature type="coiled-coil region" evidence="1">
    <location>
        <begin position="81"/>
        <end position="108"/>
    </location>
</feature>
<feature type="signal peptide" evidence="2">
    <location>
        <begin position="1"/>
        <end position="27"/>
    </location>
</feature>
<reference evidence="3 4" key="1">
    <citation type="submission" date="2023-01" db="EMBL/GenBank/DDBJ databases">
        <title>Analysis of 21 Apiospora genomes using comparative genomics revels a genus with tremendous synthesis potential of carbohydrate active enzymes and secondary metabolites.</title>
        <authorList>
            <person name="Sorensen T."/>
        </authorList>
    </citation>
    <scope>NUCLEOTIDE SEQUENCE [LARGE SCALE GENOMIC DNA]</scope>
    <source>
        <strain evidence="3 4">CBS 135458</strain>
    </source>
</reference>
<dbReference type="Proteomes" id="UP001480595">
    <property type="component" value="Unassembled WGS sequence"/>
</dbReference>
<evidence type="ECO:0000256" key="1">
    <source>
        <dbReference type="SAM" id="Coils"/>
    </source>
</evidence>
<evidence type="ECO:0008006" key="5">
    <source>
        <dbReference type="Google" id="ProtNLM"/>
    </source>
</evidence>
<organism evidence="3 4">
    <name type="scientific">Apiospora phragmitis</name>
    <dbReference type="NCBI Taxonomy" id="2905665"/>
    <lineage>
        <taxon>Eukaryota</taxon>
        <taxon>Fungi</taxon>
        <taxon>Dikarya</taxon>
        <taxon>Ascomycota</taxon>
        <taxon>Pezizomycotina</taxon>
        <taxon>Sordariomycetes</taxon>
        <taxon>Xylariomycetidae</taxon>
        <taxon>Amphisphaeriales</taxon>
        <taxon>Apiosporaceae</taxon>
        <taxon>Apiospora</taxon>
    </lineage>
</organism>
<dbReference type="GeneID" id="92084691"/>
<keyword evidence="1" id="KW-0175">Coiled coil</keyword>
<protein>
    <recommendedName>
        <fullName evidence="5">SAP domain-containing protein</fullName>
    </recommendedName>
</protein>
<evidence type="ECO:0000313" key="3">
    <source>
        <dbReference type="EMBL" id="KAK8090714.1"/>
    </source>
</evidence>
<evidence type="ECO:0000256" key="2">
    <source>
        <dbReference type="SAM" id="SignalP"/>
    </source>
</evidence>
<feature type="chain" id="PRO_5047482575" description="SAP domain-containing protein" evidence="2">
    <location>
        <begin position="28"/>
        <end position="181"/>
    </location>
</feature>
<sequence>MSHFFNTFTLTNLLVFVVSKQRKPAHASQRSDPVYAETTYPGTSVRVNSDSASAMAQGLPERVEMDISEASQTMVKTLGPSKQLKCKCEQLAADIEKLKKENADLIRQHGLETSGLKKTVDTLLARSLASESRHSVGGLCCTSGHCQVSFASPKKLRARGPPFTTIAWRWRVFDGQRTESI</sequence>
<comment type="caution">
    <text evidence="3">The sequence shown here is derived from an EMBL/GenBank/DDBJ whole genome shotgun (WGS) entry which is preliminary data.</text>
</comment>
<dbReference type="EMBL" id="JAQQWL010000001">
    <property type="protein sequence ID" value="KAK8090714.1"/>
    <property type="molecule type" value="Genomic_DNA"/>
</dbReference>
<name>A0ABR1X5N2_9PEZI</name>
<evidence type="ECO:0000313" key="4">
    <source>
        <dbReference type="Proteomes" id="UP001480595"/>
    </source>
</evidence>
<keyword evidence="4" id="KW-1185">Reference proteome</keyword>
<proteinExistence type="predicted"/>
<accession>A0ABR1X5N2</accession>
<dbReference type="RefSeq" id="XP_066722260.1">
    <property type="nucleotide sequence ID" value="XM_066851628.1"/>
</dbReference>
<gene>
    <name evidence="3" type="ORF">PG994_000219</name>
</gene>